<dbReference type="Proteomes" id="UP001521150">
    <property type="component" value="Unassembled WGS sequence"/>
</dbReference>
<dbReference type="EMBL" id="JAJVCN010000001">
    <property type="protein sequence ID" value="MCE7004547.1"/>
    <property type="molecule type" value="Genomic_DNA"/>
</dbReference>
<evidence type="ECO:0000259" key="2">
    <source>
        <dbReference type="Pfam" id="PF01609"/>
    </source>
</evidence>
<dbReference type="Pfam" id="PF01609">
    <property type="entry name" value="DDE_Tnp_1"/>
    <property type="match status" value="1"/>
</dbReference>
<evidence type="ECO:0000313" key="3">
    <source>
        <dbReference type="EMBL" id="MCE7004547.1"/>
    </source>
</evidence>
<dbReference type="RefSeq" id="WP_233726045.1">
    <property type="nucleotide sequence ID" value="NZ_JAJVCN010000001.1"/>
</dbReference>
<evidence type="ECO:0000313" key="4">
    <source>
        <dbReference type="Proteomes" id="UP001521150"/>
    </source>
</evidence>
<name>A0ABS8ZAK8_9PSEU</name>
<gene>
    <name evidence="3" type="ORF">LWC34_17185</name>
</gene>
<accession>A0ABS8ZAK8</accession>
<keyword evidence="4" id="KW-1185">Reference proteome</keyword>
<evidence type="ECO:0000256" key="1">
    <source>
        <dbReference type="SAM" id="MobiDB-lite"/>
    </source>
</evidence>
<feature type="compositionally biased region" description="Low complexity" evidence="1">
    <location>
        <begin position="116"/>
        <end position="132"/>
    </location>
</feature>
<dbReference type="InterPro" id="IPR002559">
    <property type="entry name" value="Transposase_11"/>
</dbReference>
<feature type="compositionally biased region" description="Polar residues" evidence="1">
    <location>
        <begin position="133"/>
        <end position="148"/>
    </location>
</feature>
<sequence>MTAAQDFELPINGRLLLDALHLATEQRQRLLSLVITAGQRGDSPQFQVVLGRIRVARAVGRPRTRPDRVLADKAYGSRVNREYLRRRGIRCTIPDKTDQARHRKTKGRPVADHQPSTRSSTSSATPWSAGSTDSNATVQSRQGMTSSPSATAAQVFYVLDRPASCQPRHTPNKQLGGRSIACHNHWGLPQVT</sequence>
<proteinExistence type="predicted"/>
<comment type="caution">
    <text evidence="3">The sequence shown here is derived from an EMBL/GenBank/DDBJ whole genome shotgun (WGS) entry which is preliminary data.</text>
</comment>
<feature type="domain" description="Transposase IS4-like" evidence="2">
    <location>
        <begin position="20"/>
        <end position="115"/>
    </location>
</feature>
<protein>
    <submittedName>
        <fullName evidence="3">Transposase</fullName>
    </submittedName>
</protein>
<organism evidence="3 4">
    <name type="scientific">Kibdelosporangium philippinense</name>
    <dbReference type="NCBI Taxonomy" id="211113"/>
    <lineage>
        <taxon>Bacteria</taxon>
        <taxon>Bacillati</taxon>
        <taxon>Actinomycetota</taxon>
        <taxon>Actinomycetes</taxon>
        <taxon>Pseudonocardiales</taxon>
        <taxon>Pseudonocardiaceae</taxon>
        <taxon>Kibdelosporangium</taxon>
    </lineage>
</organism>
<feature type="region of interest" description="Disordered" evidence="1">
    <location>
        <begin position="90"/>
        <end position="148"/>
    </location>
</feature>
<reference evidence="3 4" key="1">
    <citation type="submission" date="2021-12" db="EMBL/GenBank/DDBJ databases">
        <title>Genome sequence of Kibdelosporangium philippinense ATCC 49844.</title>
        <authorList>
            <person name="Fedorov E.A."/>
            <person name="Omeragic M."/>
            <person name="Shalygina K.F."/>
            <person name="Maclea K.S."/>
        </authorList>
    </citation>
    <scope>NUCLEOTIDE SEQUENCE [LARGE SCALE GENOMIC DNA]</scope>
    <source>
        <strain evidence="3 4">ATCC 49844</strain>
    </source>
</reference>